<evidence type="ECO:0000256" key="5">
    <source>
        <dbReference type="ARBA" id="ARBA00018539"/>
    </source>
</evidence>
<evidence type="ECO:0000313" key="11">
    <source>
        <dbReference type="Proteomes" id="UP000245252"/>
    </source>
</evidence>
<dbReference type="OrthoDB" id="9815690at2"/>
<dbReference type="AlphaFoldDB" id="A0A2U2DJR0"/>
<keyword evidence="6 9" id="KW-0328">Glycosyltransferase</keyword>
<comment type="catalytic activity">
    <reaction evidence="8 9">
        <text>D-glucose 6-phosphate + UDP-alpha-D-glucose = alpha,alpha-trehalose 6-phosphate + UDP + H(+)</text>
        <dbReference type="Rhea" id="RHEA:18889"/>
        <dbReference type="ChEBI" id="CHEBI:15378"/>
        <dbReference type="ChEBI" id="CHEBI:58223"/>
        <dbReference type="ChEBI" id="CHEBI:58429"/>
        <dbReference type="ChEBI" id="CHEBI:58885"/>
        <dbReference type="ChEBI" id="CHEBI:61548"/>
        <dbReference type="EC" id="2.4.1.15"/>
    </reaction>
</comment>
<evidence type="ECO:0000256" key="9">
    <source>
        <dbReference type="RuleBase" id="RU362045"/>
    </source>
</evidence>
<keyword evidence="7 9" id="KW-0808">Transferase</keyword>
<protein>
    <recommendedName>
        <fullName evidence="5 9">Trehalose-6-phosphate synthase</fullName>
        <ecNumber evidence="4 9">2.4.1.15</ecNumber>
    </recommendedName>
    <alternativeName>
        <fullName evidence="9">Osmoregulatory trehalose synthesis protein A</fullName>
    </alternativeName>
    <alternativeName>
        <fullName evidence="9">UDP-glucose-glucosephosphate glucosyltransferase</fullName>
    </alternativeName>
</protein>
<dbReference type="PANTHER" id="PTHR10788:SF106">
    <property type="entry name" value="BCDNA.GH08860"/>
    <property type="match status" value="1"/>
</dbReference>
<dbReference type="GO" id="GO:0003825">
    <property type="term" value="F:alpha,alpha-trehalose-phosphate synthase (UDP-forming) activity"/>
    <property type="evidence" value="ECO:0007669"/>
    <property type="project" value="UniProtKB-UniRule"/>
</dbReference>
<organism evidence="10 11">
    <name type="scientific">Metarhizobium album</name>
    <dbReference type="NCBI Taxonomy" id="2182425"/>
    <lineage>
        <taxon>Bacteria</taxon>
        <taxon>Pseudomonadati</taxon>
        <taxon>Pseudomonadota</taxon>
        <taxon>Alphaproteobacteria</taxon>
        <taxon>Hyphomicrobiales</taxon>
        <taxon>Rhizobiaceae</taxon>
        <taxon>Metarhizobium</taxon>
    </lineage>
</organism>
<evidence type="ECO:0000313" key="10">
    <source>
        <dbReference type="EMBL" id="PWE53542.1"/>
    </source>
</evidence>
<evidence type="ECO:0000256" key="7">
    <source>
        <dbReference type="ARBA" id="ARBA00022679"/>
    </source>
</evidence>
<keyword evidence="11" id="KW-1185">Reference proteome</keyword>
<comment type="similarity">
    <text evidence="2 9">Belongs to the glycosyltransferase 20 family.</text>
</comment>
<dbReference type="CDD" id="cd03788">
    <property type="entry name" value="GT20_TPS"/>
    <property type="match status" value="1"/>
</dbReference>
<dbReference type="RefSeq" id="WP_109461013.1">
    <property type="nucleotide sequence ID" value="NZ_QFBC01000015.1"/>
</dbReference>
<comment type="subunit">
    <text evidence="3 9">Homotetramer.</text>
</comment>
<dbReference type="Proteomes" id="UP000245252">
    <property type="component" value="Unassembled WGS sequence"/>
</dbReference>
<dbReference type="SUPFAM" id="SSF53756">
    <property type="entry name" value="UDP-Glycosyltransferase/glycogen phosphorylase"/>
    <property type="match status" value="1"/>
</dbReference>
<comment type="caution">
    <text evidence="10">The sequence shown here is derived from an EMBL/GenBank/DDBJ whole genome shotgun (WGS) entry which is preliminary data.</text>
</comment>
<evidence type="ECO:0000256" key="3">
    <source>
        <dbReference type="ARBA" id="ARBA00011881"/>
    </source>
</evidence>
<evidence type="ECO:0000256" key="8">
    <source>
        <dbReference type="ARBA" id="ARBA00048039"/>
    </source>
</evidence>
<dbReference type="Gene3D" id="3.40.50.2000">
    <property type="entry name" value="Glycogen Phosphorylase B"/>
    <property type="match status" value="2"/>
</dbReference>
<dbReference type="Pfam" id="PF00982">
    <property type="entry name" value="Glyco_transf_20"/>
    <property type="match status" value="1"/>
</dbReference>
<dbReference type="UniPathway" id="UPA00299"/>
<evidence type="ECO:0000256" key="4">
    <source>
        <dbReference type="ARBA" id="ARBA00012538"/>
    </source>
</evidence>
<dbReference type="InterPro" id="IPR012766">
    <property type="entry name" value="Trehalose_OtsA"/>
</dbReference>
<dbReference type="EMBL" id="QFBC01000015">
    <property type="protein sequence ID" value="PWE53542.1"/>
    <property type="molecule type" value="Genomic_DNA"/>
</dbReference>
<gene>
    <name evidence="10" type="primary">otsA</name>
    <name evidence="10" type="ORF">DEM27_25230</name>
</gene>
<evidence type="ECO:0000256" key="2">
    <source>
        <dbReference type="ARBA" id="ARBA00008799"/>
    </source>
</evidence>
<sequence>MSRLVVVSNRVPIPDKTGAAPAGGLAVALEAALQERGGLWLGWSGQTSETDEPGPLRTETLGPITYALTDLTRTDVDEYYFGFANRVLWPICHYRLDLAEYARREMAGYFRVNRFFAERLAPLLQPDDVIWIHDYHLIPLAGELRRMGFKNRIGFFLHIPWPPADILLAMPVHEEIMRSLSQYDLVGFQTDHDLENFLGCLKREGMGQALDEGRIQTEDRIFRGGVYSIGIETSAFAEFAEKAAGNPTVRRTKRSIEDRKLIIGVDRLDYSKGLTQRIDAFERFVVGYPAYHGKVTFLQITPKSRSEVPEYEAMQRALAEQAGRVNGSIGAVDWVPIRYINRSIARPVLAGLYRLARVGLVTPLRDGMNLVAKEYIAAQDPEDPGVLVLSRFAGAARSMKGALLVNPYDVEGIAHALSRALAMPLDERKDRWRVSMDDLLANDVTRWCDDFLRDLG</sequence>
<dbReference type="GO" id="GO:0005992">
    <property type="term" value="P:trehalose biosynthetic process"/>
    <property type="evidence" value="ECO:0007669"/>
    <property type="project" value="UniProtKB-UniRule"/>
</dbReference>
<comment type="function">
    <text evidence="9">Probably involved in the osmoprotection via the biosynthesis of trehalose. Catalyzes the transfer of glucose from UDP-alpha-D-glucose (UDP-Glc) to D-glucose 6-phosphate (Glc-6-P) to form trehalose-6-phosphate. Acts with retention of the anomeric configuration of the UDP-sugar donor.</text>
</comment>
<dbReference type="PANTHER" id="PTHR10788">
    <property type="entry name" value="TREHALOSE-6-PHOSPHATE SYNTHASE"/>
    <property type="match status" value="1"/>
</dbReference>
<reference evidence="10 11" key="1">
    <citation type="submission" date="2018-05" db="EMBL/GenBank/DDBJ databases">
        <title>The draft genome of strain NS-104.</title>
        <authorList>
            <person name="Hang P."/>
            <person name="Jiang J."/>
        </authorList>
    </citation>
    <scope>NUCLEOTIDE SEQUENCE [LARGE SCALE GENOMIC DNA]</scope>
    <source>
        <strain evidence="10 11">NS-104</strain>
    </source>
</reference>
<evidence type="ECO:0000256" key="1">
    <source>
        <dbReference type="ARBA" id="ARBA00005199"/>
    </source>
</evidence>
<dbReference type="NCBIfam" id="TIGR02400">
    <property type="entry name" value="trehalose_OtsA"/>
    <property type="match status" value="1"/>
</dbReference>
<proteinExistence type="inferred from homology"/>
<dbReference type="InterPro" id="IPR001830">
    <property type="entry name" value="Glyco_trans_20"/>
</dbReference>
<name>A0A2U2DJR0_9HYPH</name>
<dbReference type="EC" id="2.4.1.15" evidence="4 9"/>
<evidence type="ECO:0000256" key="6">
    <source>
        <dbReference type="ARBA" id="ARBA00022676"/>
    </source>
</evidence>
<accession>A0A2U2DJR0</accession>
<comment type="pathway">
    <text evidence="1 9">Glycan biosynthesis; trehalose biosynthesis.</text>
</comment>